<dbReference type="GO" id="GO:0005737">
    <property type="term" value="C:cytoplasm"/>
    <property type="evidence" value="ECO:0007669"/>
    <property type="project" value="UniProtKB-SubCell"/>
</dbReference>
<evidence type="ECO:0000256" key="5">
    <source>
        <dbReference type="HAMAP-Rule" id="MF_00818"/>
    </source>
</evidence>
<feature type="active site" description="Proton donor" evidence="5">
    <location>
        <position position="34"/>
    </location>
</feature>
<dbReference type="AlphaFoldDB" id="A0A1F4TVN1"/>
<comment type="subcellular location">
    <subcellularLocation>
        <location evidence="5">Cytoplasm</location>
    </subcellularLocation>
</comment>
<dbReference type="InterPro" id="IPR043133">
    <property type="entry name" value="GTP-CH-I_C/QueF"/>
</dbReference>
<dbReference type="Proteomes" id="UP000178951">
    <property type="component" value="Unassembled WGS sequence"/>
</dbReference>
<evidence type="ECO:0000313" key="7">
    <source>
        <dbReference type="Proteomes" id="UP000178951"/>
    </source>
</evidence>
<dbReference type="EC" id="1.7.1.13" evidence="5"/>
<dbReference type="InterPro" id="IPR050084">
    <property type="entry name" value="NADPH_dep_7-cyano-7-deazaG_red"/>
</dbReference>
<protein>
    <recommendedName>
        <fullName evidence="5">NADPH-dependent 7-cyano-7-deazaguanine reductase</fullName>
        <ecNumber evidence="5">1.7.1.13</ecNumber>
    </recommendedName>
    <alternativeName>
        <fullName evidence="5">7-cyano-7-carbaguanine reductase</fullName>
    </alternativeName>
    <alternativeName>
        <fullName evidence="5">NADPH-dependent nitrile oxidoreductase</fullName>
    </alternativeName>
    <alternativeName>
        <fullName evidence="5">PreQ(0) reductase</fullName>
    </alternativeName>
</protein>
<evidence type="ECO:0000256" key="3">
    <source>
        <dbReference type="ARBA" id="ARBA00022857"/>
    </source>
</evidence>
<feature type="binding site" evidence="5">
    <location>
        <begin position="68"/>
        <end position="69"/>
    </location>
    <ligand>
        <name>substrate</name>
    </ligand>
</feature>
<sequence>MIDVVDNKYPDREYTVKIDFPEFTCVCPKTGLPDFATINIEYIPGLKLIELKSLKYYFISYRNEGMFHEFVTNKILDDLVAACQPKQAKVTGIFNVRGGIQTTVVAEYPSK</sequence>
<comment type="catalytic activity">
    <reaction evidence="5">
        <text>7-aminomethyl-7-carbaguanine + 2 NADP(+) = 7-cyano-7-carbaguanine + 2 NADPH + 3 H(+)</text>
        <dbReference type="Rhea" id="RHEA:13409"/>
        <dbReference type="ChEBI" id="CHEBI:15378"/>
        <dbReference type="ChEBI" id="CHEBI:45075"/>
        <dbReference type="ChEBI" id="CHEBI:57783"/>
        <dbReference type="ChEBI" id="CHEBI:58349"/>
        <dbReference type="ChEBI" id="CHEBI:58703"/>
        <dbReference type="EC" id="1.7.1.13"/>
    </reaction>
</comment>
<keyword evidence="2 5" id="KW-0671">Queuosine biosynthesis</keyword>
<dbReference type="PIRSF" id="PIRSF027377">
    <property type="entry name" value="Nitrile_oxidored_QueF"/>
    <property type="match status" value="1"/>
</dbReference>
<dbReference type="SUPFAM" id="SSF55620">
    <property type="entry name" value="Tetrahydrobiopterin biosynthesis enzymes-like"/>
    <property type="match status" value="1"/>
</dbReference>
<dbReference type="STRING" id="1802583.A2311_04105"/>
<accession>A0A1F4TVN1</accession>
<dbReference type="HAMAP" id="MF_00818">
    <property type="entry name" value="QueF_type1"/>
    <property type="match status" value="1"/>
</dbReference>
<evidence type="ECO:0000256" key="4">
    <source>
        <dbReference type="ARBA" id="ARBA00023002"/>
    </source>
</evidence>
<evidence type="ECO:0000256" key="1">
    <source>
        <dbReference type="ARBA" id="ARBA00022490"/>
    </source>
</evidence>
<comment type="pathway">
    <text evidence="5">tRNA modification; tRNA-queuosine biosynthesis.</text>
</comment>
<gene>
    <name evidence="5" type="primary">queF</name>
    <name evidence="6" type="ORF">A2311_04105</name>
</gene>
<keyword evidence="4 5" id="KW-0560">Oxidoreductase</keyword>
<feature type="active site" description="Thioimide intermediate" evidence="5">
    <location>
        <position position="27"/>
    </location>
</feature>
<dbReference type="InterPro" id="IPR029500">
    <property type="entry name" value="QueF"/>
</dbReference>
<dbReference type="GO" id="GO:0033739">
    <property type="term" value="F:preQ1 synthase activity"/>
    <property type="evidence" value="ECO:0007669"/>
    <property type="project" value="UniProtKB-UniRule"/>
</dbReference>
<keyword evidence="3 5" id="KW-0521">NADP</keyword>
<evidence type="ECO:0000313" key="6">
    <source>
        <dbReference type="EMBL" id="OGC36711.1"/>
    </source>
</evidence>
<keyword evidence="1 5" id="KW-0963">Cytoplasm</keyword>
<dbReference type="InterPro" id="IPR016856">
    <property type="entry name" value="QueF_type1"/>
</dbReference>
<dbReference type="UniPathway" id="UPA00392"/>
<dbReference type="PANTHER" id="PTHR34354">
    <property type="entry name" value="NADPH-DEPENDENT 7-CYANO-7-DEAZAGUANINE REDUCTASE"/>
    <property type="match status" value="1"/>
</dbReference>
<reference evidence="6 7" key="1">
    <citation type="journal article" date="2016" name="Nat. Commun.">
        <title>Thousands of microbial genomes shed light on interconnected biogeochemical processes in an aquifer system.</title>
        <authorList>
            <person name="Anantharaman K."/>
            <person name="Brown C.T."/>
            <person name="Hug L.A."/>
            <person name="Sharon I."/>
            <person name="Castelle C.J."/>
            <person name="Probst A.J."/>
            <person name="Thomas B.C."/>
            <person name="Singh A."/>
            <person name="Wilkins M.J."/>
            <person name="Karaoz U."/>
            <person name="Brodie E.L."/>
            <person name="Williams K.H."/>
            <person name="Hubbard S.S."/>
            <person name="Banfield J.F."/>
        </authorList>
    </citation>
    <scope>NUCLEOTIDE SEQUENCE [LARGE SCALE GENOMIC DNA]</scope>
</reference>
<comment type="function">
    <text evidence="5">Catalyzes the NADPH-dependent reduction of 7-cyano-7-deazaguanine (preQ0) to 7-aminomethyl-7-deazaguanine (preQ1).</text>
</comment>
<organism evidence="6 7">
    <name type="scientific">candidate division WOR-1 bacterium RIFOXYB2_FULL_48_7</name>
    <dbReference type="NCBI Taxonomy" id="1802583"/>
    <lineage>
        <taxon>Bacteria</taxon>
        <taxon>Bacillati</taxon>
        <taxon>Saganbacteria</taxon>
    </lineage>
</organism>
<proteinExistence type="inferred from homology"/>
<comment type="caution">
    <text evidence="6">The sequence shown here is derived from an EMBL/GenBank/DDBJ whole genome shotgun (WGS) entry which is preliminary data.</text>
</comment>
<dbReference type="NCBIfam" id="TIGR03139">
    <property type="entry name" value="QueF-II"/>
    <property type="match status" value="1"/>
</dbReference>
<comment type="similarity">
    <text evidence="5">Belongs to the GTP cyclohydrolase I family. QueF type 1 subfamily.</text>
</comment>
<name>A0A1F4TVN1_UNCSA</name>
<dbReference type="EMBL" id="MEUF01000008">
    <property type="protein sequence ID" value="OGC36711.1"/>
    <property type="molecule type" value="Genomic_DNA"/>
</dbReference>
<dbReference type="PANTHER" id="PTHR34354:SF1">
    <property type="entry name" value="NADPH-DEPENDENT 7-CYANO-7-DEAZAGUANINE REDUCTASE"/>
    <property type="match status" value="1"/>
</dbReference>
<dbReference type="GO" id="GO:0008616">
    <property type="term" value="P:tRNA queuosine(34) biosynthetic process"/>
    <property type="evidence" value="ECO:0007669"/>
    <property type="project" value="UniProtKB-UniRule"/>
</dbReference>
<evidence type="ECO:0000256" key="2">
    <source>
        <dbReference type="ARBA" id="ARBA00022785"/>
    </source>
</evidence>
<dbReference type="Pfam" id="PF14489">
    <property type="entry name" value="QueF"/>
    <property type="match status" value="1"/>
</dbReference>
<dbReference type="Gene3D" id="3.30.1130.10">
    <property type="match status" value="1"/>
</dbReference>
<feature type="binding site" evidence="5">
    <location>
        <begin position="49"/>
        <end position="51"/>
    </location>
    <ligand>
        <name>substrate</name>
    </ligand>
</feature>